<keyword evidence="5" id="KW-1185">Reference proteome</keyword>
<evidence type="ECO:0000259" key="3">
    <source>
        <dbReference type="PROSITE" id="PS50021"/>
    </source>
</evidence>
<dbReference type="CDD" id="cd00176">
    <property type="entry name" value="SPEC"/>
    <property type="match status" value="1"/>
</dbReference>
<dbReference type="InterPro" id="IPR036872">
    <property type="entry name" value="CH_dom_sf"/>
</dbReference>
<feature type="coiled-coil region" evidence="2">
    <location>
        <begin position="798"/>
        <end position="825"/>
    </location>
</feature>
<dbReference type="SUPFAM" id="SSF47576">
    <property type="entry name" value="Calponin-homology domain, CH-domain"/>
    <property type="match status" value="1"/>
</dbReference>
<keyword evidence="2" id="KW-0175">Coiled coil</keyword>
<dbReference type="Pfam" id="PF00435">
    <property type="entry name" value="Spectrin"/>
    <property type="match status" value="1"/>
</dbReference>
<name>A0A0R3WMV0_HYDTA</name>
<dbReference type="Pfam" id="PF00307">
    <property type="entry name" value="CH"/>
    <property type="match status" value="1"/>
</dbReference>
<sequence>MRHLLSRLPFTHYLEQQSPIEIKNALLRWCQLKTALYPQINIANFTSSWRDGLAMCALLHHHRPYLIDFAALASATTSPISRLSEAFALAKKAFQIPIIVNPADFIAWSNNERCVVAVVATWYYQLNKDHEFKKSASRLAVVLDRVVTSERRMLMYVKEVYILRKWMKTSMRYLEELSKFSDAKLISSKLAHWQEIEKKRKVEELGQIEAAWLQLKMQNLAWGYVSPSPPAGFDYPTIYRTWEQFGEVEAACMKQIWQGQKIQSLKKQELDKFCKKAEVHKLWLLECDRLFNLTIQTDFQGVHTSLQKWYSKSQISTDLLKHQRALVQRGLQKNTALVADAEAHHNQKMKILFNSRPYDGIFYQIRRYWKVLTDKFHRRDEFLRKRLACLDKLLKIVGLTEELEIIRSQVLNQNPTEDDLNIWESKYNAAAEKVSSMTFDWNFIAQIKWERIVGCCYAQFWGVNWAIGCILLCYKNFYLETAKCAELYCNICKSLTTTEDRIEHTRVLFELIGQTPISVFSIRSIDPFAPILSKARLLIHEADEESVGYSVLTDDTTDMKSRKFCAKTKSSQSATNLSNSMLLRRSRSLEIIPEGQIGYESSRKQRNAVAVRIHKEFKPWHLTGLDAIRRLKASFQQKLVLKRKETEEKRAMLYAKTERLHGELSTLQIVVDLLTSIPEIQTETNEIREWIRHEIAYFMESPIPDILAELLNYLDVSAECWWEGLPGLGAVFLRNMHIQSRIRQKCMILEKIIDLRKVLNRIEYRFLQNNGVNPEDQPQNDDSSSFRRIAVQTQAAILSELTKMHQSLNEVNQEATKRHEQLLVEQAKMHAIQRCCELLQWIRQSQKCLSKIEFPFLHISTKDFTEFSTLMMNEPFLVALEREITFHTKASLPVLHEFQDRIPSDSLWSYFLEHIYDAWNDLIHFARMNRLSVDTAKRLQHLNGQLLSTICWIKHKKELLITTGETKNTMREMIRMECRMAGWETDLNALKEQVRQVFGEVDALNVALEELQSPLSGESENRVAIRAAKLTLKELNSKLYRDWEEFKSLLDEYQKRLEASLAFQNMLQELEAMNTALMNKHNAINSLELPSSISEINEQMEVFHTINTELEGLGEKMDALAAHGEYLATGQEEVVAVTVKERLDALKTEWSDLIILCNHQLGRLAHQHDIKVRVQNHMLTSGVKTIFISTAVA</sequence>
<evidence type="ECO:0000256" key="1">
    <source>
        <dbReference type="ARBA" id="ARBA00022737"/>
    </source>
</evidence>
<reference evidence="4 5" key="2">
    <citation type="submission" date="2018-11" db="EMBL/GenBank/DDBJ databases">
        <authorList>
            <consortium name="Pathogen Informatics"/>
        </authorList>
    </citation>
    <scope>NUCLEOTIDE SEQUENCE [LARGE SCALE GENOMIC DNA]</scope>
</reference>
<feature type="domain" description="Calponin-homology (CH)" evidence="3">
    <location>
        <begin position="20"/>
        <end position="127"/>
    </location>
</feature>
<evidence type="ECO:0000313" key="4">
    <source>
        <dbReference type="EMBL" id="VDM18851.1"/>
    </source>
</evidence>
<gene>
    <name evidence="4" type="ORF">TTAC_LOCUS2075</name>
</gene>
<dbReference type="InterPro" id="IPR001715">
    <property type="entry name" value="CH_dom"/>
</dbReference>
<dbReference type="STRING" id="6205.A0A0R3WMV0"/>
<accession>A0A0R3WMV0</accession>
<dbReference type="InterPro" id="IPR002017">
    <property type="entry name" value="Spectrin_repeat"/>
</dbReference>
<dbReference type="WBParaSite" id="TTAC_0000208801-mRNA-1">
    <property type="protein sequence ID" value="TTAC_0000208801-mRNA-1"/>
    <property type="gene ID" value="TTAC_0000208801"/>
</dbReference>
<keyword evidence="1" id="KW-0677">Repeat</keyword>
<dbReference type="AlphaFoldDB" id="A0A0R3WMV0"/>
<dbReference type="Gene3D" id="1.20.58.60">
    <property type="match status" value="2"/>
</dbReference>
<protein>
    <submittedName>
        <fullName evidence="6">Calponin-homology (CH) domain-containing protein</fullName>
    </submittedName>
</protein>
<dbReference type="EMBL" id="UYWX01000734">
    <property type="protein sequence ID" value="VDM18851.1"/>
    <property type="molecule type" value="Genomic_DNA"/>
</dbReference>
<dbReference type="Gene3D" id="1.10.418.10">
    <property type="entry name" value="Calponin-like domain"/>
    <property type="match status" value="1"/>
</dbReference>
<proteinExistence type="predicted"/>
<dbReference type="SMART" id="SM00033">
    <property type="entry name" value="CH"/>
    <property type="match status" value="1"/>
</dbReference>
<dbReference type="OrthoDB" id="6265861at2759"/>
<dbReference type="SUPFAM" id="SSF46966">
    <property type="entry name" value="Spectrin repeat"/>
    <property type="match status" value="1"/>
</dbReference>
<organism evidence="6">
    <name type="scientific">Hydatigena taeniaeformis</name>
    <name type="common">Feline tapeworm</name>
    <name type="synonym">Taenia taeniaeformis</name>
    <dbReference type="NCBI Taxonomy" id="6205"/>
    <lineage>
        <taxon>Eukaryota</taxon>
        <taxon>Metazoa</taxon>
        <taxon>Spiralia</taxon>
        <taxon>Lophotrochozoa</taxon>
        <taxon>Platyhelminthes</taxon>
        <taxon>Cestoda</taxon>
        <taxon>Eucestoda</taxon>
        <taxon>Cyclophyllidea</taxon>
        <taxon>Taeniidae</taxon>
        <taxon>Hydatigera</taxon>
    </lineage>
</organism>
<dbReference type="InterPro" id="IPR018159">
    <property type="entry name" value="Spectrin/alpha-actinin"/>
</dbReference>
<dbReference type="SMART" id="SM00150">
    <property type="entry name" value="SPEC"/>
    <property type="match status" value="1"/>
</dbReference>
<reference evidence="6" key="1">
    <citation type="submission" date="2017-02" db="UniProtKB">
        <authorList>
            <consortium name="WormBaseParasite"/>
        </authorList>
    </citation>
    <scope>IDENTIFICATION</scope>
</reference>
<evidence type="ECO:0000313" key="6">
    <source>
        <dbReference type="WBParaSite" id="TTAC_0000208801-mRNA-1"/>
    </source>
</evidence>
<evidence type="ECO:0000313" key="5">
    <source>
        <dbReference type="Proteomes" id="UP000274429"/>
    </source>
</evidence>
<evidence type="ECO:0000256" key="2">
    <source>
        <dbReference type="SAM" id="Coils"/>
    </source>
</evidence>
<dbReference type="Proteomes" id="UP000274429">
    <property type="component" value="Unassembled WGS sequence"/>
</dbReference>
<dbReference type="PANTHER" id="PTHR11915">
    <property type="entry name" value="SPECTRIN/FILAMIN RELATED CYTOSKELETAL PROTEIN"/>
    <property type="match status" value="1"/>
</dbReference>
<dbReference type="PROSITE" id="PS50021">
    <property type="entry name" value="CH"/>
    <property type="match status" value="1"/>
</dbReference>